<dbReference type="EMBL" id="JANLCJ010000001">
    <property type="protein sequence ID" value="MCS5732745.1"/>
    <property type="molecule type" value="Genomic_DNA"/>
</dbReference>
<proteinExistence type="predicted"/>
<dbReference type="PROSITE" id="PS50043">
    <property type="entry name" value="HTH_LUXR_2"/>
    <property type="match status" value="1"/>
</dbReference>
<dbReference type="InterPro" id="IPR016032">
    <property type="entry name" value="Sig_transdc_resp-reg_C-effctor"/>
</dbReference>
<dbReference type="InterPro" id="IPR000792">
    <property type="entry name" value="Tscrpt_reg_LuxR_C"/>
</dbReference>
<keyword evidence="2" id="KW-0238">DNA-binding</keyword>
<comment type="caution">
    <text evidence="5">The sequence shown here is derived from an EMBL/GenBank/DDBJ whole genome shotgun (WGS) entry which is preliminary data.</text>
</comment>
<keyword evidence="3" id="KW-0804">Transcription</keyword>
<evidence type="ECO:0000259" key="4">
    <source>
        <dbReference type="PROSITE" id="PS50043"/>
    </source>
</evidence>
<dbReference type="Proteomes" id="UP001165586">
    <property type="component" value="Unassembled WGS sequence"/>
</dbReference>
<organism evidence="5 6">
    <name type="scientific">Herbiconiux daphne</name>
    <dbReference type="NCBI Taxonomy" id="2970914"/>
    <lineage>
        <taxon>Bacteria</taxon>
        <taxon>Bacillati</taxon>
        <taxon>Actinomycetota</taxon>
        <taxon>Actinomycetes</taxon>
        <taxon>Micrococcales</taxon>
        <taxon>Microbacteriaceae</taxon>
        <taxon>Herbiconiux</taxon>
    </lineage>
</organism>
<feature type="domain" description="HTH luxR-type" evidence="4">
    <location>
        <begin position="54"/>
        <end position="119"/>
    </location>
</feature>
<protein>
    <submittedName>
        <fullName evidence="5">Helix-turn-helix transcriptional regulator</fullName>
    </submittedName>
</protein>
<evidence type="ECO:0000313" key="5">
    <source>
        <dbReference type="EMBL" id="MCS5732745.1"/>
    </source>
</evidence>
<dbReference type="PANTHER" id="PTHR44688">
    <property type="entry name" value="DNA-BINDING TRANSCRIPTIONAL ACTIVATOR DEVR_DOSR"/>
    <property type="match status" value="1"/>
</dbReference>
<name>A0ABT2GZZ4_9MICO</name>
<dbReference type="SMART" id="SM00421">
    <property type="entry name" value="HTH_LUXR"/>
    <property type="match status" value="1"/>
</dbReference>
<dbReference type="InterPro" id="IPR036388">
    <property type="entry name" value="WH-like_DNA-bd_sf"/>
</dbReference>
<reference evidence="5" key="1">
    <citation type="submission" date="2022-08" db="EMBL/GenBank/DDBJ databases">
        <authorList>
            <person name="Deng Y."/>
            <person name="Han X.-F."/>
            <person name="Zhang Y.-Q."/>
        </authorList>
    </citation>
    <scope>NUCLEOTIDE SEQUENCE</scope>
    <source>
        <strain evidence="5">CPCC 203386</strain>
    </source>
</reference>
<keyword evidence="6" id="KW-1185">Reference proteome</keyword>
<dbReference type="CDD" id="cd06170">
    <property type="entry name" value="LuxR_C_like"/>
    <property type="match status" value="1"/>
</dbReference>
<dbReference type="PROSITE" id="PS00622">
    <property type="entry name" value="HTH_LUXR_1"/>
    <property type="match status" value="1"/>
</dbReference>
<evidence type="ECO:0000256" key="3">
    <source>
        <dbReference type="ARBA" id="ARBA00023163"/>
    </source>
</evidence>
<dbReference type="PANTHER" id="PTHR44688:SF16">
    <property type="entry name" value="DNA-BINDING TRANSCRIPTIONAL ACTIVATOR DEVR_DOSR"/>
    <property type="match status" value="1"/>
</dbReference>
<evidence type="ECO:0000256" key="2">
    <source>
        <dbReference type="ARBA" id="ARBA00023125"/>
    </source>
</evidence>
<evidence type="ECO:0000313" key="6">
    <source>
        <dbReference type="Proteomes" id="UP001165586"/>
    </source>
</evidence>
<dbReference type="SUPFAM" id="SSF46894">
    <property type="entry name" value="C-terminal effector domain of the bipartite response regulators"/>
    <property type="match status" value="1"/>
</dbReference>
<accession>A0ABT2GZZ4</accession>
<dbReference type="PRINTS" id="PR00038">
    <property type="entry name" value="HTHLUXR"/>
</dbReference>
<dbReference type="Pfam" id="PF00196">
    <property type="entry name" value="GerE"/>
    <property type="match status" value="1"/>
</dbReference>
<sequence length="120" mass="13075">MAGTYFSRHGDPVRGLAAYEDALSELTELGASAYARLCANIIAQTTAELERAHASDARGTLTAQQLRVAELVAEGYTSVEIAQILHVSSKTVDFHVGNIVRRLGVGSRREIARRLRPRAR</sequence>
<gene>
    <name evidence="5" type="ORF">N1032_03185</name>
</gene>
<evidence type="ECO:0000256" key="1">
    <source>
        <dbReference type="ARBA" id="ARBA00023015"/>
    </source>
</evidence>
<keyword evidence="1" id="KW-0805">Transcription regulation</keyword>
<dbReference type="Gene3D" id="1.10.10.10">
    <property type="entry name" value="Winged helix-like DNA-binding domain superfamily/Winged helix DNA-binding domain"/>
    <property type="match status" value="1"/>
</dbReference>